<comment type="caution">
    <text evidence="3">The sequence shown here is derived from an EMBL/GenBank/DDBJ whole genome shotgun (WGS) entry which is preliminary data.</text>
</comment>
<feature type="coiled-coil region" evidence="1">
    <location>
        <begin position="936"/>
        <end position="970"/>
    </location>
</feature>
<evidence type="ECO:0000313" key="4">
    <source>
        <dbReference type="Proteomes" id="UP000323909"/>
    </source>
</evidence>
<keyword evidence="1" id="KW-0175">Coiled coil</keyword>
<dbReference type="EMBL" id="VWXT01000690">
    <property type="protein sequence ID" value="KAA6168528.1"/>
    <property type="molecule type" value="Genomic_DNA"/>
</dbReference>
<reference evidence="3 4" key="1">
    <citation type="submission" date="2019-09" db="EMBL/GenBank/DDBJ databases">
        <title>Genomic sequencing of 4 copper resistant soil isolates.</title>
        <authorList>
            <person name="Havryliuk O."/>
        </authorList>
    </citation>
    <scope>NUCLEOTIDE SEQUENCE [LARGE SCALE GENOMIC DNA]</scope>
    <source>
        <strain evidence="3 4">UKR4</strain>
    </source>
</reference>
<sequence>MSQLPSTAPHSPTDSLITQLCVGPAFREAASVLLRWSLRELYPNLGIDPDIATVVTPVVDLVDDAVVARTPTHQHLTDILANQAVSGIPTLFIEGVHYLIQQKNSHPAVHLPVRIAQIAQLINSLAPVMLTAYQELQVDFWNSTNGSSEQRWQALSHTLQSLWNVTAIEGWSAQECTMARSLFISPEHKLRQVNDAYTSRAYLIDVDSVDGETVQHLTVLSMAVLIGSHEGNSIILTYSLLNGFEKFTSLEQLGRSLSSHLPSPPSTDIQWRLFEPDGHFFDHQACALIAQQLAFIEQLDLAQLRRVDPSESSLNIPAAAEELAGEKHPDLTQLSKLLPNWLKDASTTDLDLYGRHLKDLAALHSLNAGKSFQDDIPSIQAYALNRLRTEMLEEHSDAANLRLDKIEIRVQSPLVWGSFTLPGRVDVTTFSLTDLALQSLVSLPVGNKSIHSDNANTLPAWMTVAYIETLIRKVDIGQQYPALVKQKLLDNPLESIRRQHLYSNHLSIQLPLQALQSKIRQEDGIDELGYRYVAVALAQQISDRQVDGQTIVVRPLAFVLKYRDNTTHDTVANMFVIGPQDPETGPCLLYRPMLEPQLVQYPSPANLLYAIRQSRELRDSVLAWLPDTVRSDYARYAFPGELPSPWTAVDLLTDPTKVLMMSGPIGLGSQTLNGHLTGQLFKANADALVTLADRESVSNAEARWASLKQASWLAFNAVLPFLGRTVNTAAWIWQILDQLQEAVDAHDQQDKPAEWTALTGLLLNLGMALTLHVASRNAPSRPPSESEKPVVEAPSKLPVAAKPVTIKQLANLSAPALPSDHSHALHTLGAINRNATDLASLLDSFKVEKPAVQNPASSRTAPHRYLYPLRSQWYAPIGQRWFEVTIDENDEVRIIDPKQPTRSGPFVIGNLKGEWFIDTRLRLRGGGSKSLEKIARAQAEREVSHIRNQLTTFEQQKKTAQEDLQRALQAMLDAPASTAQAKRDAYLELLDSQCSGYETALQHLKTLSVFAPTPDFQHRAIGYIKAQLSLSQAGLNEVLKTFTPKLRTTLEQIERQAKAPQEREITHSREMTEMLGGMIRCTDYFESRFTQLRDLSGEGLLLIQHTKSLLPSYRSDDLKALQVSLARNLCLRENTTLSAPLAWAAIDQIVDACDIAIQALRDTLRERSDRRIDEQIETLSSLIEQFTVLDERLQDFPTEFPGISQVQALTRLRAQLSEYAKHTAVQLALLAANRSTLRASPRPLPTPPRPQNKFIRTRYHGMVVGEPQLSATGLETGLVDVRSPLSNTVVATFHEKPDGFWVQRAKTVPTVSVPIDLQTSVDVGKTLLDGLPAFKQRITDLANQAQRTPIGIEYLHSQHAHRLEQAGRDIEEALTQKNLAQGDVTLASSVKKSLTEATAALYQQSIENVLRMTKQHPPTPSGVQWLKDRNAISLKKTISRRRIKSATSDYLDEYTITESGTHKVLWYAHFHYSTDWTTPRSFLSARLKTPQEHSLGAAADTTKGMNSAQRLAFHRSEINESQARTLFFNLA</sequence>
<protein>
    <recommendedName>
        <fullName evidence="2">Dermonecrotic toxin N-terminal domain-containing protein</fullName>
    </recommendedName>
</protein>
<feature type="domain" description="Dermonecrotic toxin N-terminal" evidence="2">
    <location>
        <begin position="374"/>
        <end position="621"/>
    </location>
</feature>
<evidence type="ECO:0000259" key="2">
    <source>
        <dbReference type="Pfam" id="PF20178"/>
    </source>
</evidence>
<dbReference type="InterPro" id="IPR046673">
    <property type="entry name" value="ToxA_N"/>
</dbReference>
<dbReference type="Proteomes" id="UP000323909">
    <property type="component" value="Unassembled WGS sequence"/>
</dbReference>
<organism evidence="3 4">
    <name type="scientific">Pseudomonas veronii</name>
    <dbReference type="NCBI Taxonomy" id="76761"/>
    <lineage>
        <taxon>Bacteria</taxon>
        <taxon>Pseudomonadati</taxon>
        <taxon>Pseudomonadota</taxon>
        <taxon>Gammaproteobacteria</taxon>
        <taxon>Pseudomonadales</taxon>
        <taxon>Pseudomonadaceae</taxon>
        <taxon>Pseudomonas</taxon>
    </lineage>
</organism>
<gene>
    <name evidence="3" type="ORF">F3K53_30785</name>
</gene>
<evidence type="ECO:0000313" key="3">
    <source>
        <dbReference type="EMBL" id="KAA6168528.1"/>
    </source>
</evidence>
<dbReference type="Pfam" id="PF20178">
    <property type="entry name" value="ToxA_N"/>
    <property type="match status" value="1"/>
</dbReference>
<accession>A0A5M8E6N7</accession>
<name>A0A5M8E6N7_PSEVE</name>
<evidence type="ECO:0000256" key="1">
    <source>
        <dbReference type="SAM" id="Coils"/>
    </source>
</evidence>
<proteinExistence type="predicted"/>
<dbReference type="RefSeq" id="WP_150055879.1">
    <property type="nucleotide sequence ID" value="NZ_VWXT01000690.1"/>
</dbReference>